<accession>A0A0A9EEQ9</accession>
<evidence type="ECO:0000313" key="1">
    <source>
        <dbReference type="EMBL" id="JAD98541.1"/>
    </source>
</evidence>
<proteinExistence type="predicted"/>
<reference evidence="1" key="2">
    <citation type="journal article" date="2015" name="Data Brief">
        <title>Shoot transcriptome of the giant reed, Arundo donax.</title>
        <authorList>
            <person name="Barrero R.A."/>
            <person name="Guerrero F.D."/>
            <person name="Moolhuijzen P."/>
            <person name="Goolsby J.A."/>
            <person name="Tidwell J."/>
            <person name="Bellgard S.E."/>
            <person name="Bellgard M.I."/>
        </authorList>
    </citation>
    <scope>NUCLEOTIDE SEQUENCE</scope>
    <source>
        <tissue evidence="1">Shoot tissue taken approximately 20 cm above the soil surface</tissue>
    </source>
</reference>
<protein>
    <submittedName>
        <fullName evidence="1">Uncharacterized protein</fullName>
    </submittedName>
</protein>
<name>A0A0A9EEQ9_ARUDO</name>
<sequence length="27" mass="3016">MSPLKVAMGKAYFHFPNSVFPFCLLGL</sequence>
<dbReference type="AlphaFoldDB" id="A0A0A9EEQ9"/>
<dbReference type="EMBL" id="GBRH01199354">
    <property type="protein sequence ID" value="JAD98541.1"/>
    <property type="molecule type" value="Transcribed_RNA"/>
</dbReference>
<organism evidence="1">
    <name type="scientific">Arundo donax</name>
    <name type="common">Giant reed</name>
    <name type="synonym">Donax arundinaceus</name>
    <dbReference type="NCBI Taxonomy" id="35708"/>
    <lineage>
        <taxon>Eukaryota</taxon>
        <taxon>Viridiplantae</taxon>
        <taxon>Streptophyta</taxon>
        <taxon>Embryophyta</taxon>
        <taxon>Tracheophyta</taxon>
        <taxon>Spermatophyta</taxon>
        <taxon>Magnoliopsida</taxon>
        <taxon>Liliopsida</taxon>
        <taxon>Poales</taxon>
        <taxon>Poaceae</taxon>
        <taxon>PACMAD clade</taxon>
        <taxon>Arundinoideae</taxon>
        <taxon>Arundineae</taxon>
        <taxon>Arundo</taxon>
    </lineage>
</organism>
<reference evidence="1" key="1">
    <citation type="submission" date="2014-09" db="EMBL/GenBank/DDBJ databases">
        <authorList>
            <person name="Magalhaes I.L.F."/>
            <person name="Oliveira U."/>
            <person name="Santos F.R."/>
            <person name="Vidigal T.H.D.A."/>
            <person name="Brescovit A.D."/>
            <person name="Santos A.J."/>
        </authorList>
    </citation>
    <scope>NUCLEOTIDE SEQUENCE</scope>
    <source>
        <tissue evidence="1">Shoot tissue taken approximately 20 cm above the soil surface</tissue>
    </source>
</reference>